<dbReference type="GO" id="GO:0008745">
    <property type="term" value="F:N-acetylmuramoyl-L-alanine amidase activity"/>
    <property type="evidence" value="ECO:0007669"/>
    <property type="project" value="UniProtKB-EC"/>
</dbReference>
<comment type="caution">
    <text evidence="2">The sequence shown here is derived from an EMBL/GenBank/DDBJ whole genome shotgun (WGS) entry which is preliminary data.</text>
</comment>
<dbReference type="Pfam" id="PF01510">
    <property type="entry name" value="Amidase_2"/>
    <property type="match status" value="1"/>
</dbReference>
<name>A0ABS6TDU5_9ENTE</name>
<reference evidence="2 3" key="1">
    <citation type="submission" date="2021-06" db="EMBL/GenBank/DDBJ databases">
        <title>Enterococcus alishanensis sp. nov., a novel lactic acid bacterium isolated from fresh coffee beans.</title>
        <authorList>
            <person name="Chen Y.-S."/>
        </authorList>
    </citation>
    <scope>NUCLEOTIDE SEQUENCE [LARGE SCALE GENOMIC DNA]</scope>
    <source>
        <strain evidence="2 3">ALS3</strain>
    </source>
</reference>
<proteinExistence type="predicted"/>
<accession>A0ABS6TDU5</accession>
<dbReference type="Proteomes" id="UP000774130">
    <property type="component" value="Unassembled WGS sequence"/>
</dbReference>
<dbReference type="InterPro" id="IPR002502">
    <property type="entry name" value="Amidase_domain"/>
</dbReference>
<sequence length="252" mass="28750">MALFYSGIAGKRPGKAKGWVLHNDAGSQAATSAYYRAWLPTHDAYLGFAHAYTASDGTHFAEDYDYMAYHTANSEGNMWYLGIEFCQSMGNENTFRQNEQDGFKVVARWFIDENMTPNRSTVKLHREFSATACPHRSWALHGQSTNVVKDYYIAQIVLAMAELKGITVEKEEIKLKELGKMEFLFTVKGEGATFWHDGHKTFMLSDEAQLNMINGNYEQVHGKKPASVRQLDQNEYKVWQSMYPVTVAKKTW</sequence>
<dbReference type="EMBL" id="JAHUZB010000003">
    <property type="protein sequence ID" value="MBV7391042.1"/>
    <property type="molecule type" value="Genomic_DNA"/>
</dbReference>
<evidence type="ECO:0000259" key="1">
    <source>
        <dbReference type="SMART" id="SM00644"/>
    </source>
</evidence>
<keyword evidence="3" id="KW-1185">Reference proteome</keyword>
<protein>
    <submittedName>
        <fullName evidence="2">N-acetylmuramoyl-L-alanine amidase</fullName>
        <ecNumber evidence="2">3.5.1.28</ecNumber>
    </submittedName>
</protein>
<dbReference type="SMART" id="SM00644">
    <property type="entry name" value="Ami_2"/>
    <property type="match status" value="1"/>
</dbReference>
<keyword evidence="2" id="KW-0378">Hydrolase</keyword>
<dbReference type="RefSeq" id="WP_218326070.1">
    <property type="nucleotide sequence ID" value="NZ_JAHUZB010000003.1"/>
</dbReference>
<feature type="domain" description="N-acetylmuramoyl-L-alanine amidase" evidence="1">
    <location>
        <begin position="6"/>
        <end position="148"/>
    </location>
</feature>
<organism evidence="2 3">
    <name type="scientific">Enterococcus alishanensis</name>
    <dbReference type="NCBI Taxonomy" id="1303817"/>
    <lineage>
        <taxon>Bacteria</taxon>
        <taxon>Bacillati</taxon>
        <taxon>Bacillota</taxon>
        <taxon>Bacilli</taxon>
        <taxon>Lactobacillales</taxon>
        <taxon>Enterococcaceae</taxon>
        <taxon>Enterococcus</taxon>
    </lineage>
</organism>
<evidence type="ECO:0000313" key="3">
    <source>
        <dbReference type="Proteomes" id="UP000774130"/>
    </source>
</evidence>
<evidence type="ECO:0000313" key="2">
    <source>
        <dbReference type="EMBL" id="MBV7391042.1"/>
    </source>
</evidence>
<dbReference type="EC" id="3.5.1.28" evidence="2"/>
<gene>
    <name evidence="2" type="ORF">KUA55_10145</name>
</gene>